<evidence type="ECO:0000256" key="1">
    <source>
        <dbReference type="SAM" id="SignalP"/>
    </source>
</evidence>
<gene>
    <name evidence="2" type="ORF">SPLIT_LOCUS10043</name>
</gene>
<protein>
    <submittedName>
        <fullName evidence="2">Uncharacterized protein</fullName>
    </submittedName>
</protein>
<feature type="chain" id="PRO_5040137741" evidence="1">
    <location>
        <begin position="23"/>
        <end position="140"/>
    </location>
</feature>
<feature type="signal peptide" evidence="1">
    <location>
        <begin position="1"/>
        <end position="22"/>
    </location>
</feature>
<name>A0A9P0N7X3_SPOLI</name>
<accession>A0A9P0N7X3</accession>
<dbReference type="Proteomes" id="UP001153321">
    <property type="component" value="Chromosome 5"/>
</dbReference>
<keyword evidence="3" id="KW-1185">Reference proteome</keyword>
<proteinExistence type="predicted"/>
<sequence length="140" mass="16694">MPFQLYLFSFFLMVLNVKVVYSHDGLHYREVLDYVRNDDASTGETETISQEFSRIQKNYARLHAEKYKDYKEMDTKTKQHFLKLIPNMSDKWKEQAAVKENLDYFVELMQSIKNPSVFPEFKELQDKIKVLNAKSHSDNK</sequence>
<evidence type="ECO:0000313" key="2">
    <source>
        <dbReference type="EMBL" id="CAH1644690.1"/>
    </source>
</evidence>
<dbReference type="AlphaFoldDB" id="A0A9P0N7X3"/>
<organism evidence="2 3">
    <name type="scientific">Spodoptera littoralis</name>
    <name type="common">Egyptian cotton leafworm</name>
    <dbReference type="NCBI Taxonomy" id="7109"/>
    <lineage>
        <taxon>Eukaryota</taxon>
        <taxon>Metazoa</taxon>
        <taxon>Ecdysozoa</taxon>
        <taxon>Arthropoda</taxon>
        <taxon>Hexapoda</taxon>
        <taxon>Insecta</taxon>
        <taxon>Pterygota</taxon>
        <taxon>Neoptera</taxon>
        <taxon>Endopterygota</taxon>
        <taxon>Lepidoptera</taxon>
        <taxon>Glossata</taxon>
        <taxon>Ditrysia</taxon>
        <taxon>Noctuoidea</taxon>
        <taxon>Noctuidae</taxon>
        <taxon>Amphipyrinae</taxon>
        <taxon>Spodoptera</taxon>
    </lineage>
</organism>
<evidence type="ECO:0000313" key="3">
    <source>
        <dbReference type="Proteomes" id="UP001153321"/>
    </source>
</evidence>
<dbReference type="EMBL" id="LR824536">
    <property type="protein sequence ID" value="CAH1644690.1"/>
    <property type="molecule type" value="Genomic_DNA"/>
</dbReference>
<reference evidence="2" key="1">
    <citation type="submission" date="2022-02" db="EMBL/GenBank/DDBJ databases">
        <authorList>
            <person name="King R."/>
        </authorList>
    </citation>
    <scope>NUCLEOTIDE SEQUENCE</scope>
</reference>
<keyword evidence="1" id="KW-0732">Signal</keyword>